<evidence type="ECO:0000313" key="5">
    <source>
        <dbReference type="Proteomes" id="UP000050509"/>
    </source>
</evidence>
<dbReference type="AlphaFoldDB" id="A0A0P9FCH0"/>
<dbReference type="HAMAP" id="MF_00457">
    <property type="entry name" value="UPF0173"/>
    <property type="match status" value="1"/>
</dbReference>
<dbReference type="SMART" id="SM00849">
    <property type="entry name" value="Lactamase_B"/>
    <property type="match status" value="1"/>
</dbReference>
<evidence type="ECO:0000313" key="4">
    <source>
        <dbReference type="EMBL" id="KPV50403.1"/>
    </source>
</evidence>
<comment type="similarity">
    <text evidence="2">Belongs to the UPF0173 family.</text>
</comment>
<proteinExistence type="inferred from homology"/>
<name>A0A0P9FCH0_9CHLR</name>
<dbReference type="Proteomes" id="UP000050509">
    <property type="component" value="Unassembled WGS sequence"/>
</dbReference>
<keyword evidence="5" id="KW-1185">Reference proteome</keyword>
<feature type="domain" description="Metallo-beta-lactamase" evidence="3">
    <location>
        <begin position="14"/>
        <end position="206"/>
    </location>
</feature>
<keyword evidence="1 2" id="KW-0378">Hydrolase</keyword>
<gene>
    <name evidence="4" type="ORF">SE17_27160</name>
</gene>
<protein>
    <recommendedName>
        <fullName evidence="2">UPF0173 metal-dependent hydrolase SE17_27160</fullName>
    </recommendedName>
</protein>
<accession>A0A0P9FCH0</accession>
<dbReference type="NCBIfam" id="NF001911">
    <property type="entry name" value="PRK00685.1"/>
    <property type="match status" value="1"/>
</dbReference>
<dbReference type="InterPro" id="IPR001279">
    <property type="entry name" value="Metallo-B-lactamas"/>
</dbReference>
<evidence type="ECO:0000256" key="2">
    <source>
        <dbReference type="HAMAP-Rule" id="MF_00457"/>
    </source>
</evidence>
<dbReference type="Pfam" id="PF12706">
    <property type="entry name" value="Lactamase_B_2"/>
    <property type="match status" value="1"/>
</dbReference>
<sequence length="243" mass="26502">MAAIGRDTTISWLGHGTFHIVTPEGKKLLIDPWLDNPKCPDEWKTRVRSEGLDAILLTHGHFDHISDLLSLATFTDAKIVCIFDVASWLIAQGVGEERIVGFNKGGTVEFAGVQATMTSAQHSSTYVENGVIVPLGEAVGYVLRMSNGFTIYHTGDTAVTYDMLVIGDLYQPDLAILPIGDWFTMGPRQAAYALKLIRAKYAIPGHYGTFPLLSGTPEKLREHLQEFNVDTEVIALAPGESAS</sequence>
<dbReference type="PANTHER" id="PTHR43546:SF3">
    <property type="entry name" value="UPF0173 METAL-DEPENDENT HYDROLASE MJ1163"/>
    <property type="match status" value="1"/>
</dbReference>
<dbReference type="GO" id="GO:0016787">
    <property type="term" value="F:hydrolase activity"/>
    <property type="evidence" value="ECO:0007669"/>
    <property type="project" value="UniProtKB-UniRule"/>
</dbReference>
<evidence type="ECO:0000259" key="3">
    <source>
        <dbReference type="SMART" id="SM00849"/>
    </source>
</evidence>
<dbReference type="EMBL" id="LJCR01001413">
    <property type="protein sequence ID" value="KPV50403.1"/>
    <property type="molecule type" value="Genomic_DNA"/>
</dbReference>
<dbReference type="InterPro" id="IPR036866">
    <property type="entry name" value="RibonucZ/Hydroxyglut_hydro"/>
</dbReference>
<dbReference type="PATRIC" id="fig|186479.3.peg.1724"/>
<evidence type="ECO:0000256" key="1">
    <source>
        <dbReference type="ARBA" id="ARBA00022801"/>
    </source>
</evidence>
<dbReference type="SUPFAM" id="SSF56281">
    <property type="entry name" value="Metallo-hydrolase/oxidoreductase"/>
    <property type="match status" value="1"/>
</dbReference>
<dbReference type="InterPro" id="IPR022877">
    <property type="entry name" value="UPF0173"/>
</dbReference>
<dbReference type="Gene3D" id="3.60.15.10">
    <property type="entry name" value="Ribonuclease Z/Hydroxyacylglutathione hydrolase-like"/>
    <property type="match status" value="1"/>
</dbReference>
<comment type="caution">
    <text evidence="4">The sequence shown here is derived from an EMBL/GenBank/DDBJ whole genome shotgun (WGS) entry which is preliminary data.</text>
</comment>
<reference evidence="4 5" key="1">
    <citation type="submission" date="2015-09" db="EMBL/GenBank/DDBJ databases">
        <title>Draft genome sequence of Kouleothrix aurantiaca JCM 19913.</title>
        <authorList>
            <person name="Hemp J."/>
        </authorList>
    </citation>
    <scope>NUCLEOTIDE SEQUENCE [LARGE SCALE GENOMIC DNA]</scope>
    <source>
        <strain evidence="4 5">COM-B</strain>
    </source>
</reference>
<dbReference type="InterPro" id="IPR050114">
    <property type="entry name" value="UPF0173_UPF0282_UlaG_hydrolase"/>
</dbReference>
<dbReference type="PANTHER" id="PTHR43546">
    <property type="entry name" value="UPF0173 METAL-DEPENDENT HYDROLASE MJ1163-RELATED"/>
    <property type="match status" value="1"/>
</dbReference>
<organism evidence="4 5">
    <name type="scientific">Kouleothrix aurantiaca</name>
    <dbReference type="NCBI Taxonomy" id="186479"/>
    <lineage>
        <taxon>Bacteria</taxon>
        <taxon>Bacillati</taxon>
        <taxon>Chloroflexota</taxon>
        <taxon>Chloroflexia</taxon>
        <taxon>Chloroflexales</taxon>
        <taxon>Roseiflexineae</taxon>
        <taxon>Roseiflexaceae</taxon>
        <taxon>Kouleothrix</taxon>
    </lineage>
</organism>